<evidence type="ECO:0000313" key="3">
    <source>
        <dbReference type="Proteomes" id="UP000008281"/>
    </source>
</evidence>
<dbReference type="InParanoid" id="E3N7H5"/>
<evidence type="ECO:0000256" key="1">
    <source>
        <dbReference type="SAM" id="MobiDB-lite"/>
    </source>
</evidence>
<protein>
    <submittedName>
        <fullName evidence="2">Uncharacterized protein</fullName>
    </submittedName>
</protein>
<dbReference type="Proteomes" id="UP000008281">
    <property type="component" value="Unassembled WGS sequence"/>
</dbReference>
<dbReference type="EMBL" id="DS268547">
    <property type="protein sequence ID" value="EFO88501.1"/>
    <property type="molecule type" value="Genomic_DNA"/>
</dbReference>
<accession>E3N7H5</accession>
<evidence type="ECO:0000313" key="2">
    <source>
        <dbReference type="EMBL" id="EFO88501.1"/>
    </source>
</evidence>
<organism evidence="3">
    <name type="scientific">Caenorhabditis remanei</name>
    <name type="common">Caenorhabditis vulgaris</name>
    <dbReference type="NCBI Taxonomy" id="31234"/>
    <lineage>
        <taxon>Eukaryota</taxon>
        <taxon>Metazoa</taxon>
        <taxon>Ecdysozoa</taxon>
        <taxon>Nematoda</taxon>
        <taxon>Chromadorea</taxon>
        <taxon>Rhabditida</taxon>
        <taxon>Rhabditina</taxon>
        <taxon>Rhabditomorpha</taxon>
        <taxon>Rhabditoidea</taxon>
        <taxon>Rhabditidae</taxon>
        <taxon>Peloderinae</taxon>
        <taxon>Caenorhabditis</taxon>
    </lineage>
</organism>
<feature type="compositionally biased region" description="Polar residues" evidence="1">
    <location>
        <begin position="1"/>
        <end position="10"/>
    </location>
</feature>
<dbReference type="AlphaFoldDB" id="E3N7H5"/>
<dbReference type="HOGENOM" id="CLU_498983_0_0_1"/>
<reference evidence="2" key="1">
    <citation type="submission" date="2007-07" db="EMBL/GenBank/DDBJ databases">
        <title>PCAP assembly of the Caenorhabditis remanei genome.</title>
        <authorList>
            <consortium name="The Caenorhabditis remanei Sequencing Consortium"/>
            <person name="Wilson R.K."/>
        </authorList>
    </citation>
    <scope>NUCLEOTIDE SEQUENCE [LARGE SCALE GENOMIC DNA]</scope>
    <source>
        <strain evidence="2">PB4641</strain>
    </source>
</reference>
<keyword evidence="3" id="KW-1185">Reference proteome</keyword>
<gene>
    <name evidence="2" type="ORF">CRE_13050</name>
</gene>
<feature type="region of interest" description="Disordered" evidence="1">
    <location>
        <begin position="182"/>
        <end position="214"/>
    </location>
</feature>
<feature type="compositionally biased region" description="Basic and acidic residues" evidence="1">
    <location>
        <begin position="187"/>
        <end position="205"/>
    </location>
</feature>
<feature type="region of interest" description="Disordered" evidence="1">
    <location>
        <begin position="1"/>
        <end position="42"/>
    </location>
</feature>
<proteinExistence type="predicted"/>
<name>E3N7H5_CAERE</name>
<sequence>MGNQLPSGPSLSHPAFPQPKKKGEQIATTTDSATPHILTGNPLEATAIVEENSDLRDTGGPRTSDQSNVASNYSIEKMTESLTEIVHILLKNIQDPTRIKETFCTVLEEVEKSLEENVIDKLGSSAIENSSPSQHHVNSSQDDCRLEGLLETIQTKVASLQGKNHCIAQNSTAINESISTEAAYDGDNSKDSEMMGADENRRLSNERNSSSCDPMRKTSHIFRLIRMNLMQIVDRLTNNGPEVSADFDQNTTIPTMQEIPMEPEPLNEEPARSSEHYSSSFQFEDIDYTVSRARAVSRRESDHIDVSIRVESREHQNEVADMDIDLSSRADEVVVGQTAIKSLEIITKRKRHPSPEARVLAFDEDSILSVDEYYKNYYSFSYVGIHDILGGDDKQWILMLSSTVRISHKHFLINATPSKLPLKHPFKIKFDFRVLKSRDQRGALKSMTERNWINDFSFLHQTHMQPFLTDNVNTHQLLVLSLLATKATADQESSQYPRRWQEALERNDLIYHAYRCQKTRNSLKKILNKEGLELLASIMEEMGVKI</sequence>